<dbReference type="GO" id="GO:0005524">
    <property type="term" value="F:ATP binding"/>
    <property type="evidence" value="ECO:0007669"/>
    <property type="project" value="UniProtKB-KW"/>
</dbReference>
<keyword evidence="3" id="KW-0067">ATP-binding</keyword>
<dbReference type="CDD" id="cd16936">
    <property type="entry name" value="HATPase_RsbW-like"/>
    <property type="match status" value="1"/>
</dbReference>
<keyword evidence="1" id="KW-0418">Kinase</keyword>
<reference evidence="3 4" key="1">
    <citation type="submission" date="2023-05" db="EMBL/GenBank/DDBJ databases">
        <title>Draft genome sequence of Streptomyces sp. B-S-A12 isolated from a cave soil in Thailand.</title>
        <authorList>
            <person name="Chamroensaksri N."/>
            <person name="Muangham S."/>
        </authorList>
    </citation>
    <scope>NUCLEOTIDE SEQUENCE [LARGE SCALE GENOMIC DNA]</scope>
    <source>
        <strain evidence="3 4">B-S-A12</strain>
    </source>
</reference>
<name>A0ABT6T4U8_9ACTN</name>
<evidence type="ECO:0000313" key="4">
    <source>
        <dbReference type="Proteomes" id="UP001237105"/>
    </source>
</evidence>
<evidence type="ECO:0000259" key="2">
    <source>
        <dbReference type="Pfam" id="PF13581"/>
    </source>
</evidence>
<proteinExistence type="predicted"/>
<evidence type="ECO:0000256" key="1">
    <source>
        <dbReference type="ARBA" id="ARBA00022527"/>
    </source>
</evidence>
<evidence type="ECO:0000313" key="3">
    <source>
        <dbReference type="EMBL" id="MDI3422880.1"/>
    </source>
</evidence>
<gene>
    <name evidence="3" type="ORF">QIT00_30800</name>
</gene>
<comment type="caution">
    <text evidence="3">The sequence shown here is derived from an EMBL/GenBank/DDBJ whole genome shotgun (WGS) entry which is preliminary data.</text>
</comment>
<organism evidence="3 4">
    <name type="scientific">Streptomyces luteolus</name>
    <dbReference type="NCBI Taxonomy" id="3043615"/>
    <lineage>
        <taxon>Bacteria</taxon>
        <taxon>Bacillati</taxon>
        <taxon>Actinomycetota</taxon>
        <taxon>Actinomycetes</taxon>
        <taxon>Kitasatosporales</taxon>
        <taxon>Streptomycetaceae</taxon>
        <taxon>Streptomyces</taxon>
    </lineage>
</organism>
<feature type="domain" description="Histidine kinase/HSP90-like ATPase" evidence="2">
    <location>
        <begin position="64"/>
        <end position="174"/>
    </location>
</feature>
<keyword evidence="4" id="KW-1185">Reference proteome</keyword>
<accession>A0ABT6T4U8</accession>
<dbReference type="RefSeq" id="WP_282538734.1">
    <property type="nucleotide sequence ID" value="NZ_JASCIS010000044.1"/>
</dbReference>
<dbReference type="EMBL" id="JASCIS010000044">
    <property type="protein sequence ID" value="MDI3422880.1"/>
    <property type="molecule type" value="Genomic_DNA"/>
</dbReference>
<dbReference type="Proteomes" id="UP001237105">
    <property type="component" value="Unassembled WGS sequence"/>
</dbReference>
<dbReference type="InterPro" id="IPR003594">
    <property type="entry name" value="HATPase_dom"/>
</dbReference>
<protein>
    <submittedName>
        <fullName evidence="3">ATP-binding protein</fullName>
    </submittedName>
</protein>
<keyword evidence="3" id="KW-0547">Nucleotide-binding</keyword>
<sequence>MTTERAAKAADGHLPFTNGTQQEACSYWPETDVCVRRTITLATPAPTLALKALPMRVERTFRRTRRAVPRTRRFVGEAISGLVPDDRADDILLCTSELATNALQHTPPGRMFRVSLTLASDALRIEVHDAGDGLPQLREATKDDDRGRGLLLVAALADDWGTSRRDGPGKSVWAAFQIADARGH</sequence>
<dbReference type="SUPFAM" id="SSF55874">
    <property type="entry name" value="ATPase domain of HSP90 chaperone/DNA topoisomerase II/histidine kinase"/>
    <property type="match status" value="1"/>
</dbReference>
<dbReference type="PANTHER" id="PTHR35526">
    <property type="entry name" value="ANTI-SIGMA-F FACTOR RSBW-RELATED"/>
    <property type="match status" value="1"/>
</dbReference>
<dbReference type="Pfam" id="PF13581">
    <property type="entry name" value="HATPase_c_2"/>
    <property type="match status" value="1"/>
</dbReference>
<keyword evidence="1" id="KW-0808">Transferase</keyword>
<dbReference type="InterPro" id="IPR036890">
    <property type="entry name" value="HATPase_C_sf"/>
</dbReference>
<keyword evidence="1" id="KW-0723">Serine/threonine-protein kinase</keyword>
<dbReference type="InterPro" id="IPR050267">
    <property type="entry name" value="Anti-sigma-factor_SerPK"/>
</dbReference>
<dbReference type="PANTHER" id="PTHR35526:SF3">
    <property type="entry name" value="ANTI-SIGMA-F FACTOR RSBW"/>
    <property type="match status" value="1"/>
</dbReference>
<dbReference type="Gene3D" id="3.30.565.10">
    <property type="entry name" value="Histidine kinase-like ATPase, C-terminal domain"/>
    <property type="match status" value="1"/>
</dbReference>